<dbReference type="GO" id="GO:0006508">
    <property type="term" value="P:proteolysis"/>
    <property type="evidence" value="ECO:0007669"/>
    <property type="project" value="UniProtKB-KW"/>
</dbReference>
<keyword evidence="4" id="KW-0833">Ubl conjugation pathway</keyword>
<feature type="compositionally biased region" description="Low complexity" evidence="6">
    <location>
        <begin position="219"/>
        <end position="230"/>
    </location>
</feature>
<dbReference type="PROSITE" id="PS50600">
    <property type="entry name" value="ULP_PROTEASE"/>
    <property type="match status" value="1"/>
</dbReference>
<feature type="region of interest" description="Disordered" evidence="6">
    <location>
        <begin position="352"/>
        <end position="374"/>
    </location>
</feature>
<gene>
    <name evidence="8" type="ORF">I7I52_03861</name>
</gene>
<dbReference type="GO" id="GO:0070139">
    <property type="term" value="F:SUMO-specific endopeptidase activity"/>
    <property type="evidence" value="ECO:0007669"/>
    <property type="project" value="TreeGrafter"/>
</dbReference>
<organism evidence="8 9">
    <name type="scientific">Ajellomyces capsulatus</name>
    <name type="common">Darling's disease fungus</name>
    <name type="synonym">Histoplasma capsulatum</name>
    <dbReference type="NCBI Taxonomy" id="5037"/>
    <lineage>
        <taxon>Eukaryota</taxon>
        <taxon>Fungi</taxon>
        <taxon>Dikarya</taxon>
        <taxon>Ascomycota</taxon>
        <taxon>Pezizomycotina</taxon>
        <taxon>Eurotiomycetes</taxon>
        <taxon>Eurotiomycetidae</taxon>
        <taxon>Onygenales</taxon>
        <taxon>Ajellomycetaceae</taxon>
        <taxon>Histoplasma</taxon>
    </lineage>
</organism>
<feature type="compositionally biased region" description="Polar residues" evidence="6">
    <location>
        <begin position="896"/>
        <end position="906"/>
    </location>
</feature>
<keyword evidence="2" id="KW-0597">Phosphoprotein</keyword>
<name>A0A8H7Z6Z0_AJECA</name>
<evidence type="ECO:0000256" key="1">
    <source>
        <dbReference type="ARBA" id="ARBA00005234"/>
    </source>
</evidence>
<proteinExistence type="inferred from homology"/>
<feature type="region of interest" description="Disordered" evidence="6">
    <location>
        <begin position="792"/>
        <end position="817"/>
    </location>
</feature>
<feature type="region of interest" description="Disordered" evidence="6">
    <location>
        <begin position="892"/>
        <end position="915"/>
    </location>
</feature>
<evidence type="ECO:0000256" key="3">
    <source>
        <dbReference type="ARBA" id="ARBA00022670"/>
    </source>
</evidence>
<evidence type="ECO:0000313" key="9">
    <source>
        <dbReference type="Proteomes" id="UP000670092"/>
    </source>
</evidence>
<feature type="region of interest" description="Disordered" evidence="6">
    <location>
        <begin position="1072"/>
        <end position="1092"/>
    </location>
</feature>
<dbReference type="Pfam" id="PF02902">
    <property type="entry name" value="Peptidase_C48"/>
    <property type="match status" value="2"/>
</dbReference>
<feature type="compositionally biased region" description="Polar residues" evidence="6">
    <location>
        <begin position="236"/>
        <end position="253"/>
    </location>
</feature>
<dbReference type="Proteomes" id="UP000670092">
    <property type="component" value="Unassembled WGS sequence"/>
</dbReference>
<dbReference type="InterPro" id="IPR051947">
    <property type="entry name" value="Sentrin-specific_protease"/>
</dbReference>
<evidence type="ECO:0000256" key="5">
    <source>
        <dbReference type="ARBA" id="ARBA00022801"/>
    </source>
</evidence>
<evidence type="ECO:0000256" key="4">
    <source>
        <dbReference type="ARBA" id="ARBA00022786"/>
    </source>
</evidence>
<feature type="region of interest" description="Disordered" evidence="6">
    <location>
        <begin position="1166"/>
        <end position="1210"/>
    </location>
</feature>
<keyword evidence="5" id="KW-0378">Hydrolase</keyword>
<feature type="compositionally biased region" description="Basic and acidic residues" evidence="6">
    <location>
        <begin position="571"/>
        <end position="581"/>
    </location>
</feature>
<accession>A0A8H7Z6Z0</accession>
<evidence type="ECO:0000256" key="2">
    <source>
        <dbReference type="ARBA" id="ARBA00022553"/>
    </source>
</evidence>
<evidence type="ECO:0000256" key="6">
    <source>
        <dbReference type="SAM" id="MobiDB-lite"/>
    </source>
</evidence>
<feature type="compositionally biased region" description="Polar residues" evidence="6">
    <location>
        <begin position="1185"/>
        <end position="1198"/>
    </location>
</feature>
<feature type="compositionally biased region" description="Polar residues" evidence="6">
    <location>
        <begin position="845"/>
        <end position="854"/>
    </location>
</feature>
<keyword evidence="3 8" id="KW-0645">Protease</keyword>
<feature type="region of interest" description="Disordered" evidence="6">
    <location>
        <begin position="98"/>
        <end position="121"/>
    </location>
</feature>
<dbReference type="SUPFAM" id="SSF54001">
    <property type="entry name" value="Cysteine proteinases"/>
    <property type="match status" value="1"/>
</dbReference>
<dbReference type="OrthoDB" id="442460at2759"/>
<feature type="region of interest" description="Disordered" evidence="6">
    <location>
        <begin position="216"/>
        <end position="254"/>
    </location>
</feature>
<evidence type="ECO:0000313" key="8">
    <source>
        <dbReference type="EMBL" id="KAG5305260.1"/>
    </source>
</evidence>
<dbReference type="InterPro" id="IPR003653">
    <property type="entry name" value="Peptidase_C48_C"/>
</dbReference>
<reference evidence="8 9" key="1">
    <citation type="submission" date="2021-01" db="EMBL/GenBank/DDBJ databases">
        <title>Chromosome-level genome assembly of a human fungal pathogen reveals clustering of transcriptionally co-regulated genes.</title>
        <authorList>
            <person name="Voorhies M."/>
            <person name="Cohen S."/>
            <person name="Shea T.P."/>
            <person name="Petrus S."/>
            <person name="Munoz J.F."/>
            <person name="Poplawski S."/>
            <person name="Goldman W.E."/>
            <person name="Michael T."/>
            <person name="Cuomo C.A."/>
            <person name="Sil A."/>
            <person name="Beyhan S."/>
        </authorList>
    </citation>
    <scope>NUCLEOTIDE SEQUENCE [LARGE SCALE GENOMIC DNA]</scope>
    <source>
        <strain evidence="8 9">G184AR</strain>
    </source>
</reference>
<sequence>MKWLYKLSHLIWPEHDISNTAREPRTPELSKRWQRRHIAHGVEGQPVPVQMSGVSDQLSATNGQNAYGVRSASTSSHRHQSNHTSGFTLRKREIKITPQSEEELQEERRLLGGSNRKDPNAVRITPGALLRRGAGTDLKSFANFAPRNTLISRADRKQIHPLVGRDRNKPLRSVSLGQDASDLLRELEEGKRPRKRRRTDDSHALAEVIVVNDDDSIIRSESPSSPRPNSYDLRHLSQNTPISNNRGPTNQRESTTHEFWNVERRMQDFKSKRPQTPNVTEDELFTMEAKAQRLGRKIGTAIARPGGPGLSGASEKASAVVGVPPINNLGGACATESETHSSTDKLADSFARMGSQRRGSYARESPDELQGDKTVPEAWRGGAAKDRLDTMQGDISPTNFSVVMKKDRKRTDKRHRDSPTHMHSFSVTMFRDTVRTVEEWCTLIAKDRTFFVTSDNSPWMSKEFLIEKINSIWHGGPRVAVKFPMVSGSIDELKIQFSSEKEAIGYCKLMWELNNDVKLRDKASDWMESMFKRAVEEKRQGIRNLGGSKRESPQGAQIGIVRPSTQPKRQKLSESLRDSDGATRISPLEDTLQLRGSSKGGKHISPPLSPSHLNSDPPIPIPVKTYNTNVGSRVTRSRKRMEPTTINSDHELSPSPLRDGSKWLKSLVYPPQGKRKAEVEFHDLERLRDGEYLNDNLIGFYLRFLEYHMETKRPDLAKRVYFFNSFFFASLTKTPKGQKINYQAVEKWTRNVDLFSYDYIIVPINEKAHWYMAIICNIPALCDPKSIVEHHEPENDMADDSPHRQGRPDLGNRGTGQNDIAVLQHSEDNDTVAQTLGNRKDQLQNDFDSMSLSDNRPEIDTPQNDTSPESQDKSEWPDEAENGPLVSIVQTEEELNTSPHSNQPKSLRSGKLRDFSGTMTKKSHRKFQYDPKEPVIITFDSLGCSRSPTVRILRLYLEEEGRAKRSLTIDTRRIGGMAAQHIPHQPNFSDCGLYLLTYLEKFMWDPDMFIRKLVRKEMNEYDDWPPMKSRVLRRRLRNFLLKLHEEEGRLKRNEADERPRLIDTEPLKILLVDDPPSKVPQSETAPLNDSAGLEQNPEIKLASPAQANRLVVRGGQQEPRQEPSTRALVKLNQNEQIQISKAPVTLKDEAVQQSEPEKLLSGILLYGGEDSTNNENITEIPRTPSPDNISPDSRSQNVRGHDQEILDGIE</sequence>
<dbReference type="GO" id="GO:0005737">
    <property type="term" value="C:cytoplasm"/>
    <property type="evidence" value="ECO:0007669"/>
    <property type="project" value="TreeGrafter"/>
</dbReference>
<feature type="compositionally biased region" description="Basic and acidic residues" evidence="6">
    <location>
        <begin position="106"/>
        <end position="120"/>
    </location>
</feature>
<dbReference type="GO" id="GO:0005634">
    <property type="term" value="C:nucleus"/>
    <property type="evidence" value="ECO:0007669"/>
    <property type="project" value="TreeGrafter"/>
</dbReference>
<dbReference type="AlphaFoldDB" id="A0A8H7Z6Z0"/>
<comment type="caution">
    <text evidence="8">The sequence shown here is derived from an EMBL/GenBank/DDBJ whole genome shotgun (WGS) entry which is preliminary data.</text>
</comment>
<feature type="region of interest" description="Disordered" evidence="6">
    <location>
        <begin position="845"/>
        <end position="880"/>
    </location>
</feature>
<dbReference type="PANTHER" id="PTHR46896:SF3">
    <property type="entry name" value="FI06413P-RELATED"/>
    <property type="match status" value="1"/>
</dbReference>
<dbReference type="VEuPathDB" id="FungiDB:I7I52_03861"/>
<feature type="compositionally biased region" description="Basic and acidic residues" evidence="6">
    <location>
        <begin position="364"/>
        <end position="374"/>
    </location>
</feature>
<dbReference type="PANTHER" id="PTHR46896">
    <property type="entry name" value="SENTRIN-SPECIFIC PROTEASE"/>
    <property type="match status" value="1"/>
</dbReference>
<feature type="compositionally biased region" description="Polar residues" evidence="6">
    <location>
        <begin position="625"/>
        <end position="634"/>
    </location>
</feature>
<evidence type="ECO:0000259" key="7">
    <source>
        <dbReference type="PROSITE" id="PS50600"/>
    </source>
</evidence>
<feature type="compositionally biased region" description="Basic and acidic residues" evidence="6">
    <location>
        <begin position="792"/>
        <end position="807"/>
    </location>
</feature>
<dbReference type="EMBL" id="JAEVHI010000001">
    <property type="protein sequence ID" value="KAG5305260.1"/>
    <property type="molecule type" value="Genomic_DNA"/>
</dbReference>
<comment type="similarity">
    <text evidence="1">Belongs to the peptidase C48 family.</text>
</comment>
<dbReference type="Gene3D" id="3.40.395.10">
    <property type="entry name" value="Adenoviral Proteinase, Chain A"/>
    <property type="match status" value="1"/>
</dbReference>
<feature type="region of interest" description="Disordered" evidence="6">
    <location>
        <begin position="67"/>
        <end position="86"/>
    </location>
</feature>
<feature type="domain" description="Ubiquitin-like protease family profile" evidence="7">
    <location>
        <begin position="677"/>
        <end position="1002"/>
    </location>
</feature>
<protein>
    <submittedName>
        <fullName evidence="8">Ulp1 protease</fullName>
    </submittedName>
</protein>
<feature type="region of interest" description="Disordered" evidence="6">
    <location>
        <begin position="541"/>
        <end position="655"/>
    </location>
</feature>
<dbReference type="InterPro" id="IPR038765">
    <property type="entry name" value="Papain-like_cys_pep_sf"/>
</dbReference>
<dbReference type="GO" id="GO:0016926">
    <property type="term" value="P:protein desumoylation"/>
    <property type="evidence" value="ECO:0007669"/>
    <property type="project" value="TreeGrafter"/>
</dbReference>